<dbReference type="PROSITE" id="PS52045">
    <property type="entry name" value="NEPROSIN_PEP_CD"/>
    <property type="match status" value="1"/>
</dbReference>
<dbReference type="PANTHER" id="PTHR31589">
    <property type="entry name" value="PROTEIN, PUTATIVE (DUF239)-RELATED-RELATED"/>
    <property type="match status" value="1"/>
</dbReference>
<dbReference type="EMBL" id="CP126651">
    <property type="protein sequence ID" value="WJZ85733.1"/>
    <property type="molecule type" value="Genomic_DNA"/>
</dbReference>
<evidence type="ECO:0000259" key="1">
    <source>
        <dbReference type="PROSITE" id="PS52045"/>
    </source>
</evidence>
<name>A0ABY9BT40_VITVI</name>
<organism evidence="2 3">
    <name type="scientific">Vitis vinifera</name>
    <name type="common">Grape</name>
    <dbReference type="NCBI Taxonomy" id="29760"/>
    <lineage>
        <taxon>Eukaryota</taxon>
        <taxon>Viridiplantae</taxon>
        <taxon>Streptophyta</taxon>
        <taxon>Embryophyta</taxon>
        <taxon>Tracheophyta</taxon>
        <taxon>Spermatophyta</taxon>
        <taxon>Magnoliopsida</taxon>
        <taxon>eudicotyledons</taxon>
        <taxon>Gunneridae</taxon>
        <taxon>Pentapetalae</taxon>
        <taxon>rosids</taxon>
        <taxon>Vitales</taxon>
        <taxon>Vitaceae</taxon>
        <taxon>Viteae</taxon>
        <taxon>Vitis</taxon>
    </lineage>
</organism>
<proteinExistence type="predicted"/>
<evidence type="ECO:0000313" key="3">
    <source>
        <dbReference type="Proteomes" id="UP001227230"/>
    </source>
</evidence>
<gene>
    <name evidence="2" type="ORF">VitviT2T_005253</name>
</gene>
<protein>
    <recommendedName>
        <fullName evidence="1">Neprosin PEP catalytic domain-containing protein</fullName>
    </recommendedName>
</protein>
<reference evidence="2 3" key="1">
    <citation type="journal article" date="2023" name="Hortic Res">
        <title>The complete reference genome for grapevine (Vitis vinifera L.) genetics and breeding.</title>
        <authorList>
            <person name="Shi X."/>
            <person name="Cao S."/>
            <person name="Wang X."/>
            <person name="Huang S."/>
            <person name="Wang Y."/>
            <person name="Liu Z."/>
            <person name="Liu W."/>
            <person name="Leng X."/>
            <person name="Peng Y."/>
            <person name="Wang N."/>
            <person name="Wang Y."/>
            <person name="Ma Z."/>
            <person name="Xu X."/>
            <person name="Zhang F."/>
            <person name="Xue H."/>
            <person name="Zhong H."/>
            <person name="Wang Y."/>
            <person name="Zhang K."/>
            <person name="Velt A."/>
            <person name="Avia K."/>
            <person name="Holtgrawe D."/>
            <person name="Grimplet J."/>
            <person name="Matus J.T."/>
            <person name="Ware D."/>
            <person name="Wu X."/>
            <person name="Wang H."/>
            <person name="Liu C."/>
            <person name="Fang Y."/>
            <person name="Rustenholz C."/>
            <person name="Cheng Z."/>
            <person name="Xiao H."/>
            <person name="Zhou Y."/>
        </authorList>
    </citation>
    <scope>NUCLEOTIDE SEQUENCE [LARGE SCALE GENOMIC DNA]</scope>
    <source>
        <strain evidence="3">cv. Pinot noir / PN40024</strain>
        <tissue evidence="2">Leaf</tissue>
    </source>
</reference>
<dbReference type="PANTHER" id="PTHR31589:SF110">
    <property type="entry name" value="PROTEIN, PUTATIVE (DUF239)-RELATED"/>
    <property type="match status" value="1"/>
</dbReference>
<dbReference type="Pfam" id="PF03080">
    <property type="entry name" value="Neprosin"/>
    <property type="match status" value="1"/>
</dbReference>
<sequence length="376" mass="42050">MGGLLKRKRRSSSSSSVVLLPLFWAFFLAIFLERLVGVVSGLEYSKDKQASSLTLERIQKHLDKINKPAVMTIESPDGDIIDCIDKWKQPAFDHPLLKNHKLQLVPPEMPKVRRMKEEEVKGDKHISSRKNEERVVISGRGAWQVWHQNRTRCPEGTVPIRRTTVDDVLRAQSLYDFGKKQPRMALARHTVSPDDVNATGHEADGYQSTGCYNTLCPGFVQVDKEIVVGTAIAPVSTISGKLYESNIFIWKDPKTENWWLGYENNNAVGYWPSNLFTHLAANATLVEWGGEVLNTKPNGAHTSTQMGSGRFAQEGNGKASYFRNLGLVDSNNDINPPQSTSTRADNSNCYSINLLNNNDWGTHFFYGGPGFNPNCP</sequence>
<feature type="domain" description="Neprosin PEP catalytic" evidence="1">
    <location>
        <begin position="127"/>
        <end position="376"/>
    </location>
</feature>
<keyword evidence="3" id="KW-1185">Reference proteome</keyword>
<dbReference type="InterPro" id="IPR004314">
    <property type="entry name" value="Neprosin"/>
</dbReference>
<evidence type="ECO:0000313" key="2">
    <source>
        <dbReference type="EMBL" id="WJZ85733.1"/>
    </source>
</evidence>
<accession>A0ABY9BT40</accession>
<dbReference type="InterPro" id="IPR053168">
    <property type="entry name" value="Glutamic_endopeptidase"/>
</dbReference>
<dbReference type="Proteomes" id="UP001227230">
    <property type="component" value="Chromosome 4"/>
</dbReference>